<reference evidence="1 2" key="1">
    <citation type="submission" date="2021-05" db="EMBL/GenBank/DDBJ databases">
        <title>A Polyphasic approach of four new species of the genus Ohtaekwangia: Ohtaekwangia histidinii sp. nov., Ohtaekwangia cretensis sp. nov., Ohtaekwangia indiensis sp. nov., Ohtaekwangia reichenbachii sp. nov. from diverse environment.</title>
        <authorList>
            <person name="Octaviana S."/>
        </authorList>
    </citation>
    <scope>NUCLEOTIDE SEQUENCE [LARGE SCALE GENOMIC DNA]</scope>
    <source>
        <strain evidence="1 2">PWU4</strain>
    </source>
</reference>
<dbReference type="EMBL" id="JAHESF010000047">
    <property type="protein sequence ID" value="MBT1700747.1"/>
    <property type="molecule type" value="Genomic_DNA"/>
</dbReference>
<name>A0AAP2GSJ6_9BACT</name>
<sequence length="209" mass="23185">MMSHITAADEAIIPYQKEGVKKDIDHTVVAIDENDARKLFMIARNRLVNINHWHEYAKPVTAVFRLTDGFGNEVDRTVETGDHLRIDLPGPGNAEGGGYDWVRVEAIEDRSAPDGPAEYVAFRVRPTSDPKKQGENVAHFLNDHSTSTFVLMRDGREVTAAVFSRNEVANTETTAITDKVRNTVVAATAVLGFSNIQWKNLVKGILDNL</sequence>
<evidence type="ECO:0000313" key="2">
    <source>
        <dbReference type="Proteomes" id="UP001319200"/>
    </source>
</evidence>
<proteinExistence type="predicted"/>
<organism evidence="1 2">
    <name type="scientific">Chryseosolibacter histidini</name>
    <dbReference type="NCBI Taxonomy" id="2782349"/>
    <lineage>
        <taxon>Bacteria</taxon>
        <taxon>Pseudomonadati</taxon>
        <taxon>Bacteroidota</taxon>
        <taxon>Cytophagia</taxon>
        <taxon>Cytophagales</taxon>
        <taxon>Chryseotaleaceae</taxon>
        <taxon>Chryseosolibacter</taxon>
    </lineage>
</organism>
<dbReference type="Proteomes" id="UP001319200">
    <property type="component" value="Unassembled WGS sequence"/>
</dbReference>
<dbReference type="RefSeq" id="WP_254169433.1">
    <property type="nucleotide sequence ID" value="NZ_JAHESF010000047.1"/>
</dbReference>
<keyword evidence="2" id="KW-1185">Reference proteome</keyword>
<accession>A0AAP2GSJ6</accession>
<dbReference type="AlphaFoldDB" id="A0AAP2GSJ6"/>
<comment type="caution">
    <text evidence="1">The sequence shown here is derived from an EMBL/GenBank/DDBJ whole genome shotgun (WGS) entry which is preliminary data.</text>
</comment>
<gene>
    <name evidence="1" type="ORF">KK083_27905</name>
</gene>
<protein>
    <submittedName>
        <fullName evidence="1">Uncharacterized protein</fullName>
    </submittedName>
</protein>
<evidence type="ECO:0000313" key="1">
    <source>
        <dbReference type="EMBL" id="MBT1700747.1"/>
    </source>
</evidence>